<reference evidence="1" key="1">
    <citation type="submission" date="2018-05" db="EMBL/GenBank/DDBJ databases">
        <authorList>
            <person name="Lanie J.A."/>
            <person name="Ng W.-L."/>
            <person name="Kazmierczak K.M."/>
            <person name="Andrzejewski T.M."/>
            <person name="Davidsen T.M."/>
            <person name="Wayne K.J."/>
            <person name="Tettelin H."/>
            <person name="Glass J.I."/>
            <person name="Rusch D."/>
            <person name="Podicherti R."/>
            <person name="Tsui H.-C.T."/>
            <person name="Winkler M.E."/>
        </authorList>
    </citation>
    <scope>NUCLEOTIDE SEQUENCE</scope>
</reference>
<accession>A0A382RWZ1</accession>
<feature type="non-terminal residue" evidence="1">
    <location>
        <position position="1"/>
    </location>
</feature>
<name>A0A382RWZ1_9ZZZZ</name>
<sequence length="167" mass="17883">EGFADIPSVLLAVGLGAVQSENLDLAKEALAGLQKAGAEVMERQVSALIYFAEGNDREALRLLDEAATITHATDLPLGPADPLKPTLELYGEVLLMLGRPQDAIEQFEASLVRRPRRPASLVGAARASALMGNSSTASRYYATLVEMWSAADVDHPWLTEAKQNVTP</sequence>
<dbReference type="SUPFAM" id="SSF48452">
    <property type="entry name" value="TPR-like"/>
    <property type="match status" value="1"/>
</dbReference>
<evidence type="ECO:0008006" key="2">
    <source>
        <dbReference type="Google" id="ProtNLM"/>
    </source>
</evidence>
<dbReference type="Gene3D" id="1.25.40.10">
    <property type="entry name" value="Tetratricopeptide repeat domain"/>
    <property type="match status" value="1"/>
</dbReference>
<dbReference type="PANTHER" id="PTHR45588:SF1">
    <property type="entry name" value="WW DOMAIN-CONTAINING PROTEIN"/>
    <property type="match status" value="1"/>
</dbReference>
<proteinExistence type="predicted"/>
<gene>
    <name evidence="1" type="ORF">METZ01_LOCUS355040</name>
</gene>
<dbReference type="EMBL" id="UINC01124795">
    <property type="protein sequence ID" value="SVD02186.1"/>
    <property type="molecule type" value="Genomic_DNA"/>
</dbReference>
<evidence type="ECO:0000313" key="1">
    <source>
        <dbReference type="EMBL" id="SVD02186.1"/>
    </source>
</evidence>
<dbReference type="InterPro" id="IPR011990">
    <property type="entry name" value="TPR-like_helical_dom_sf"/>
</dbReference>
<organism evidence="1">
    <name type="scientific">marine metagenome</name>
    <dbReference type="NCBI Taxonomy" id="408172"/>
    <lineage>
        <taxon>unclassified sequences</taxon>
        <taxon>metagenomes</taxon>
        <taxon>ecological metagenomes</taxon>
    </lineage>
</organism>
<dbReference type="AlphaFoldDB" id="A0A382RWZ1"/>
<protein>
    <recommendedName>
        <fullName evidence="2">Tetratrico peptide repeat group 5 domain-containing protein</fullName>
    </recommendedName>
</protein>
<dbReference type="PANTHER" id="PTHR45588">
    <property type="entry name" value="TPR DOMAIN-CONTAINING PROTEIN"/>
    <property type="match status" value="1"/>
</dbReference>